<dbReference type="EMBL" id="AP023396">
    <property type="protein sequence ID" value="BCK53966.1"/>
    <property type="molecule type" value="Genomic_DNA"/>
</dbReference>
<accession>A0A7G1KHG3</accession>
<keyword evidence="2" id="KW-1185">Reference proteome</keyword>
<organism evidence="1 2">
    <name type="scientific">Nocardia wallacei</name>
    <dbReference type="NCBI Taxonomy" id="480035"/>
    <lineage>
        <taxon>Bacteria</taxon>
        <taxon>Bacillati</taxon>
        <taxon>Actinomycetota</taxon>
        <taxon>Actinomycetes</taxon>
        <taxon>Mycobacteriales</taxon>
        <taxon>Nocardiaceae</taxon>
        <taxon>Nocardia</taxon>
    </lineage>
</organism>
<protein>
    <submittedName>
        <fullName evidence="1">Uncharacterized protein</fullName>
    </submittedName>
</protein>
<evidence type="ECO:0000313" key="2">
    <source>
        <dbReference type="Proteomes" id="UP000516173"/>
    </source>
</evidence>
<proteinExistence type="predicted"/>
<reference evidence="1 2" key="1">
    <citation type="submission" date="2020-08" db="EMBL/GenBank/DDBJ databases">
        <title>Genome Sequencing of Nocardia wallacei strain FMUON74 and assembly.</title>
        <authorList>
            <person name="Toyokawa M."/>
            <person name="Uesaka K."/>
        </authorList>
    </citation>
    <scope>NUCLEOTIDE SEQUENCE [LARGE SCALE GENOMIC DNA]</scope>
    <source>
        <strain evidence="1 2">FMUON74</strain>
    </source>
</reference>
<evidence type="ECO:0000313" key="1">
    <source>
        <dbReference type="EMBL" id="BCK53966.1"/>
    </source>
</evidence>
<dbReference type="Proteomes" id="UP000516173">
    <property type="component" value="Chromosome"/>
</dbReference>
<dbReference type="AlphaFoldDB" id="A0A7G1KHG3"/>
<name>A0A7G1KHG3_9NOCA</name>
<sequence>MGIVRRDIAGVAAETVAAGIRALARVHRIQLDEIVFRDSSEGLVRLLANLPDSVDLVMIPSEAHLGAWIPAARRTAEVWSVDRGVCWPQGEGRTRLISRPDRLREIR</sequence>
<gene>
    <name evidence="1" type="ORF">NWFMUON74_17380</name>
</gene>
<dbReference type="KEGG" id="nwl:NWFMUON74_17380"/>